<evidence type="ECO:0000256" key="1">
    <source>
        <dbReference type="SAM" id="Phobius"/>
    </source>
</evidence>
<feature type="transmembrane region" description="Helical" evidence="1">
    <location>
        <begin position="12"/>
        <end position="32"/>
    </location>
</feature>
<keyword evidence="1" id="KW-1133">Transmembrane helix</keyword>
<organism evidence="2 3">
    <name type="scientific">Candidatus Methanofastidiosum methylothiophilum</name>
    <dbReference type="NCBI Taxonomy" id="1705564"/>
    <lineage>
        <taxon>Archaea</taxon>
        <taxon>Methanobacteriati</taxon>
        <taxon>Methanobacteriota</taxon>
        <taxon>Stenosarchaea group</taxon>
        <taxon>Candidatus Methanofastidiosia</taxon>
        <taxon>Candidatus Methanofastidiosales</taxon>
        <taxon>Candidatus Methanofastidiosaceae</taxon>
        <taxon>Candidatus Methanofastidiosum</taxon>
    </lineage>
</organism>
<reference evidence="2 3" key="1">
    <citation type="journal article" date="2016" name="ISME J.">
        <title>Chasing the elusive Euryarchaeota class WSA2: genomes reveal a uniquely fastidious methyl-reducing methanogen.</title>
        <authorList>
            <person name="Nobu M.K."/>
            <person name="Narihiro T."/>
            <person name="Kuroda K."/>
            <person name="Mei R."/>
            <person name="Liu W.T."/>
        </authorList>
    </citation>
    <scope>NUCLEOTIDE SEQUENCE [LARGE SCALE GENOMIC DNA]</scope>
    <source>
        <strain evidence="2">U1lsi0528_Bin055</strain>
    </source>
</reference>
<sequence length="153" mass="17001">MSLITNIINFFYNPIIFPTLIAYFASVFGKIIHESINKRHLVIQVAIQDGGMPSSHTATVIGLSTAIFLHEGMSTVFWVSLVFAFVVMKDATGIRWETGQQAKVINHILKKLRMGKVVDEELKELLGHTEAQVVGGFIFGVVFSYLAHNAFFG</sequence>
<dbReference type="Pfam" id="PF02681">
    <property type="entry name" value="DUF212"/>
    <property type="match status" value="1"/>
</dbReference>
<keyword evidence="1" id="KW-0472">Membrane</keyword>
<accession>A0A150IW92</accession>
<evidence type="ECO:0000313" key="2">
    <source>
        <dbReference type="EMBL" id="KYC49266.1"/>
    </source>
</evidence>
<dbReference type="EMBL" id="LNGC01000101">
    <property type="protein sequence ID" value="KYC49266.1"/>
    <property type="molecule type" value="Genomic_DNA"/>
</dbReference>
<dbReference type="STRING" id="1705564.APG08_00138"/>
<gene>
    <name evidence="2" type="ORF">AMQ22_01679</name>
</gene>
<comment type="caution">
    <text evidence="2">The sequence shown here is derived from an EMBL/GenBank/DDBJ whole genome shotgun (WGS) entry which is preliminary data.</text>
</comment>
<feature type="transmembrane region" description="Helical" evidence="1">
    <location>
        <begin position="133"/>
        <end position="152"/>
    </location>
</feature>
<dbReference type="InterPro" id="IPR003832">
    <property type="entry name" value="DUF212"/>
</dbReference>
<dbReference type="Proteomes" id="UP000075398">
    <property type="component" value="Unassembled WGS sequence"/>
</dbReference>
<dbReference type="AlphaFoldDB" id="A0A150IW92"/>
<dbReference type="PANTHER" id="PTHR31446:SF29">
    <property type="entry name" value="ACID PHOSPHATASE_VANADIUM-DEPENDENT HALOPEROXIDASE-RELATED PROTEIN"/>
    <property type="match status" value="1"/>
</dbReference>
<evidence type="ECO:0000313" key="3">
    <source>
        <dbReference type="Proteomes" id="UP000075398"/>
    </source>
</evidence>
<proteinExistence type="predicted"/>
<protein>
    <submittedName>
        <fullName evidence="2">Divergent PAP2 family protein</fullName>
    </submittedName>
</protein>
<name>A0A150IW92_9EURY</name>
<dbReference type="PANTHER" id="PTHR31446">
    <property type="entry name" value="ACID PHOSPHATASE/VANADIUM-DEPENDENT HALOPEROXIDASE-RELATED PROTEIN"/>
    <property type="match status" value="1"/>
</dbReference>
<keyword evidence="1" id="KW-0812">Transmembrane</keyword>
<feature type="transmembrane region" description="Helical" evidence="1">
    <location>
        <begin position="60"/>
        <end position="87"/>
    </location>
</feature>